<dbReference type="Proteomes" id="UP001067121">
    <property type="component" value="Unassembled WGS sequence"/>
</dbReference>
<dbReference type="NCBIfam" id="TIGR04034">
    <property type="entry name" value="export_SdpA"/>
    <property type="match status" value="1"/>
</dbReference>
<dbReference type="AlphaFoldDB" id="A0AAP3CMK6"/>
<dbReference type="EMBL" id="JALAOH010000051">
    <property type="protein sequence ID" value="MCY8318210.1"/>
    <property type="molecule type" value="Genomic_DNA"/>
</dbReference>
<dbReference type="Pfam" id="PF17418">
    <property type="entry name" value="SdpA"/>
    <property type="match status" value="1"/>
</dbReference>
<organism evidence="2 3">
    <name type="scientific">Bacillus vallismortis</name>
    <dbReference type="NCBI Taxonomy" id="72361"/>
    <lineage>
        <taxon>Bacteria</taxon>
        <taxon>Bacillati</taxon>
        <taxon>Bacillota</taxon>
        <taxon>Bacilli</taxon>
        <taxon>Bacillales</taxon>
        <taxon>Bacillaceae</taxon>
        <taxon>Bacillus</taxon>
    </lineage>
</organism>
<evidence type="ECO:0000313" key="2">
    <source>
        <dbReference type="EMBL" id="MCY8318210.1"/>
    </source>
</evidence>
<evidence type="ECO:0000256" key="1">
    <source>
        <dbReference type="SAM" id="Phobius"/>
    </source>
</evidence>
<keyword evidence="1" id="KW-0472">Membrane</keyword>
<feature type="transmembrane region" description="Helical" evidence="1">
    <location>
        <begin position="12"/>
        <end position="33"/>
    </location>
</feature>
<dbReference type="InterPro" id="IPR023902">
    <property type="entry name" value="Sporulation_SdpA"/>
</dbReference>
<dbReference type="GeneID" id="76988806"/>
<dbReference type="RefSeq" id="WP_039075011.1">
    <property type="nucleotide sequence ID" value="NZ_CP026362.1"/>
</dbReference>
<name>A0AAP3CMK6_BACVA</name>
<sequence length="184" mass="20880">MNKSSIKNKSFLMLVVISAVWMVFIGKSIIAVLPANPWSSNLDEQSFMKTLYPQGWGFFSKNPREEMVNVYETKNYTQAVSWPNNSFKNIFGLDRHGRAQGIELGYLIEQIPSSIEWKNCHDGSRACLKKTDTLFAIKNKTPNPSLCGNLGLSRETLIPWAWSNKSRSNISKESKVLRVEVKCS</sequence>
<keyword evidence="1" id="KW-0812">Transmembrane</keyword>
<accession>A0AAP3CMK6</accession>
<comment type="caution">
    <text evidence="2">The sequence shown here is derived from an EMBL/GenBank/DDBJ whole genome shotgun (WGS) entry which is preliminary data.</text>
</comment>
<keyword evidence="1" id="KW-1133">Transmembrane helix</keyword>
<evidence type="ECO:0000313" key="3">
    <source>
        <dbReference type="Proteomes" id="UP001067121"/>
    </source>
</evidence>
<protein>
    <submittedName>
        <fullName evidence="2">SdpA family antimicrobial peptide system protein</fullName>
    </submittedName>
</protein>
<reference evidence="2" key="1">
    <citation type="submission" date="2022-02" db="EMBL/GenBank/DDBJ databases">
        <title>Crop Bioprotection Bacillus Genome Sequencing.</title>
        <authorList>
            <person name="Dunlap C."/>
        </authorList>
    </citation>
    <scope>NUCLEOTIDE SEQUENCE</scope>
    <source>
        <strain evidence="2">98-1</strain>
    </source>
</reference>
<gene>
    <name evidence="2" type="ORF">MOC71_16060</name>
</gene>
<proteinExistence type="predicted"/>